<gene>
    <name evidence="2" type="ordered locus">VIT_09s0002g06310</name>
</gene>
<feature type="compositionally biased region" description="Basic and acidic residues" evidence="1">
    <location>
        <begin position="43"/>
        <end position="58"/>
    </location>
</feature>
<dbReference type="PaxDb" id="29760-VIT_09s0002g06310.t01"/>
<dbReference type="EMBL" id="FN596494">
    <property type="protein sequence ID" value="CBI36280.3"/>
    <property type="molecule type" value="Genomic_DNA"/>
</dbReference>
<evidence type="ECO:0000313" key="2">
    <source>
        <dbReference type="EMBL" id="CBI36280.3"/>
    </source>
</evidence>
<feature type="region of interest" description="Disordered" evidence="1">
    <location>
        <begin position="43"/>
        <end position="88"/>
    </location>
</feature>
<name>D7U0Y4_VITVI</name>
<dbReference type="Proteomes" id="UP000009183">
    <property type="component" value="Chromosome 9"/>
</dbReference>
<reference evidence="3" key="1">
    <citation type="journal article" date="2007" name="Nature">
        <title>The grapevine genome sequence suggests ancestral hexaploidization in major angiosperm phyla.</title>
        <authorList>
            <consortium name="The French-Italian Public Consortium for Grapevine Genome Characterization."/>
            <person name="Jaillon O."/>
            <person name="Aury J.-M."/>
            <person name="Noel B."/>
            <person name="Policriti A."/>
            <person name="Clepet C."/>
            <person name="Casagrande A."/>
            <person name="Choisne N."/>
            <person name="Aubourg S."/>
            <person name="Vitulo N."/>
            <person name="Jubin C."/>
            <person name="Vezzi A."/>
            <person name="Legeai F."/>
            <person name="Hugueney P."/>
            <person name="Dasilva C."/>
            <person name="Horner D."/>
            <person name="Mica E."/>
            <person name="Jublot D."/>
            <person name="Poulain J."/>
            <person name="Bruyere C."/>
            <person name="Billault A."/>
            <person name="Segurens B."/>
            <person name="Gouyvenoux M."/>
            <person name="Ugarte E."/>
            <person name="Cattonaro F."/>
            <person name="Anthouard V."/>
            <person name="Vico V."/>
            <person name="Del Fabbro C."/>
            <person name="Alaux M."/>
            <person name="Di Gaspero G."/>
            <person name="Dumas V."/>
            <person name="Felice N."/>
            <person name="Paillard S."/>
            <person name="Juman I."/>
            <person name="Moroldo M."/>
            <person name="Scalabrin S."/>
            <person name="Canaguier A."/>
            <person name="Le Clainche I."/>
            <person name="Malacrida G."/>
            <person name="Durand E."/>
            <person name="Pesole G."/>
            <person name="Laucou V."/>
            <person name="Chatelet P."/>
            <person name="Merdinoglu D."/>
            <person name="Delledonne M."/>
            <person name="Pezzotti M."/>
            <person name="Lecharny A."/>
            <person name="Scarpelli C."/>
            <person name="Artiguenave F."/>
            <person name="Pe M.E."/>
            <person name="Valle G."/>
            <person name="Morgante M."/>
            <person name="Caboche M."/>
            <person name="Adam-Blondon A.-F."/>
            <person name="Weissenbach J."/>
            <person name="Quetier F."/>
            <person name="Wincker P."/>
        </authorList>
    </citation>
    <scope>NUCLEOTIDE SEQUENCE [LARGE SCALE GENOMIC DNA]</scope>
    <source>
        <strain evidence="3">cv. Pinot noir / PN40024</strain>
    </source>
</reference>
<evidence type="ECO:0000256" key="1">
    <source>
        <dbReference type="SAM" id="MobiDB-lite"/>
    </source>
</evidence>
<sequence length="88" mass="10548">MFSVKTSLKLYSCFLFCGVRFSRAPVNAARLWLIVVKRAFRSPTKETDKRGGRRREEHDQEEDEEKKREKRRWIFREPTNQETASPQT</sequence>
<accession>D7U0Y4</accession>
<keyword evidence="3" id="KW-1185">Reference proteome</keyword>
<proteinExistence type="predicted"/>
<dbReference type="HOGENOM" id="CLU_2473552_0_0_1"/>
<feature type="compositionally biased region" description="Polar residues" evidence="1">
    <location>
        <begin position="78"/>
        <end position="88"/>
    </location>
</feature>
<organism evidence="2 3">
    <name type="scientific">Vitis vinifera</name>
    <name type="common">Grape</name>
    <dbReference type="NCBI Taxonomy" id="29760"/>
    <lineage>
        <taxon>Eukaryota</taxon>
        <taxon>Viridiplantae</taxon>
        <taxon>Streptophyta</taxon>
        <taxon>Embryophyta</taxon>
        <taxon>Tracheophyta</taxon>
        <taxon>Spermatophyta</taxon>
        <taxon>Magnoliopsida</taxon>
        <taxon>eudicotyledons</taxon>
        <taxon>Gunneridae</taxon>
        <taxon>Pentapetalae</taxon>
        <taxon>rosids</taxon>
        <taxon>Vitales</taxon>
        <taxon>Vitaceae</taxon>
        <taxon>Viteae</taxon>
        <taxon>Vitis</taxon>
    </lineage>
</organism>
<dbReference type="InParanoid" id="D7U0Y4"/>
<dbReference type="AlphaFoldDB" id="D7U0Y4"/>
<evidence type="ECO:0000313" key="3">
    <source>
        <dbReference type="Proteomes" id="UP000009183"/>
    </source>
</evidence>
<protein>
    <submittedName>
        <fullName evidence="2">Uncharacterized protein</fullName>
    </submittedName>
</protein>